<dbReference type="EMBL" id="LAZR01027100">
    <property type="protein sequence ID" value="KKL66771.1"/>
    <property type="molecule type" value="Genomic_DNA"/>
</dbReference>
<comment type="caution">
    <text evidence="1">The sequence shown here is derived from an EMBL/GenBank/DDBJ whole genome shotgun (WGS) entry which is preliminary data.</text>
</comment>
<organism evidence="1">
    <name type="scientific">marine sediment metagenome</name>
    <dbReference type="NCBI Taxonomy" id="412755"/>
    <lineage>
        <taxon>unclassified sequences</taxon>
        <taxon>metagenomes</taxon>
        <taxon>ecological metagenomes</taxon>
    </lineage>
</organism>
<reference evidence="1" key="1">
    <citation type="journal article" date="2015" name="Nature">
        <title>Complex archaea that bridge the gap between prokaryotes and eukaryotes.</title>
        <authorList>
            <person name="Spang A."/>
            <person name="Saw J.H."/>
            <person name="Jorgensen S.L."/>
            <person name="Zaremba-Niedzwiedzka K."/>
            <person name="Martijn J."/>
            <person name="Lind A.E."/>
            <person name="van Eijk R."/>
            <person name="Schleper C."/>
            <person name="Guy L."/>
            <person name="Ettema T.J."/>
        </authorList>
    </citation>
    <scope>NUCLEOTIDE SEQUENCE</scope>
</reference>
<proteinExistence type="predicted"/>
<gene>
    <name evidence="1" type="ORF">LCGC14_2141690</name>
</gene>
<sequence length="63" mass="7307">MVSQLLDREDLARIDAVLQRGKDLAPEFERMKLAGIDVSEKEAEFQKQVAKMLRIREAFFPND</sequence>
<name>A0A0F9EKJ4_9ZZZZ</name>
<protein>
    <submittedName>
        <fullName evidence="1">Uncharacterized protein</fullName>
    </submittedName>
</protein>
<dbReference type="AlphaFoldDB" id="A0A0F9EKJ4"/>
<evidence type="ECO:0000313" key="1">
    <source>
        <dbReference type="EMBL" id="KKL66771.1"/>
    </source>
</evidence>
<accession>A0A0F9EKJ4</accession>